<feature type="signal peptide" evidence="1">
    <location>
        <begin position="1"/>
        <end position="19"/>
    </location>
</feature>
<accession>A0AAE1B880</accession>
<evidence type="ECO:0000313" key="3">
    <source>
        <dbReference type="Proteomes" id="UP001283361"/>
    </source>
</evidence>
<feature type="chain" id="PRO_5042249501" evidence="1">
    <location>
        <begin position="20"/>
        <end position="228"/>
    </location>
</feature>
<organism evidence="2 3">
    <name type="scientific">Elysia crispata</name>
    <name type="common">lettuce slug</name>
    <dbReference type="NCBI Taxonomy" id="231223"/>
    <lineage>
        <taxon>Eukaryota</taxon>
        <taxon>Metazoa</taxon>
        <taxon>Spiralia</taxon>
        <taxon>Lophotrochozoa</taxon>
        <taxon>Mollusca</taxon>
        <taxon>Gastropoda</taxon>
        <taxon>Heterobranchia</taxon>
        <taxon>Euthyneura</taxon>
        <taxon>Panpulmonata</taxon>
        <taxon>Sacoglossa</taxon>
        <taxon>Placobranchoidea</taxon>
        <taxon>Plakobranchidae</taxon>
        <taxon>Elysia</taxon>
    </lineage>
</organism>
<reference evidence="2" key="1">
    <citation type="journal article" date="2023" name="G3 (Bethesda)">
        <title>A reference genome for the long-term kleptoplast-retaining sea slug Elysia crispata morphotype clarki.</title>
        <authorList>
            <person name="Eastman K.E."/>
            <person name="Pendleton A.L."/>
            <person name="Shaikh M.A."/>
            <person name="Suttiyut T."/>
            <person name="Ogas R."/>
            <person name="Tomko P."/>
            <person name="Gavelis G."/>
            <person name="Widhalm J.R."/>
            <person name="Wisecaver J.H."/>
        </authorList>
    </citation>
    <scope>NUCLEOTIDE SEQUENCE</scope>
    <source>
        <strain evidence="2">ECLA1</strain>
    </source>
</reference>
<protein>
    <submittedName>
        <fullName evidence="2">Uncharacterized protein</fullName>
    </submittedName>
</protein>
<evidence type="ECO:0000256" key="1">
    <source>
        <dbReference type="SAM" id="SignalP"/>
    </source>
</evidence>
<sequence length="228" mass="25623">MATLLKSGIVIFLMTLTLATTQQTERERRFVLDNIVSGAKALQNGVTGSFYRVTGYQLVKDERGTLWVAEKLSNLGDKIINKHFSLSAIQYRLSLIHKDAHRHLKEWESAVRLITQLDDQMIYSGGDLISSTNWIEKNIDYIPKSSDDAAETKVDLEISLRNIRLAIERLETLIPEVRAALTSLKDVTVADVTKDIEETLQKVTKTEAILKKARVHCDSLDNAVGLND</sequence>
<proteinExistence type="predicted"/>
<keyword evidence="3" id="KW-1185">Reference proteome</keyword>
<dbReference type="AlphaFoldDB" id="A0AAE1B880"/>
<evidence type="ECO:0000313" key="2">
    <source>
        <dbReference type="EMBL" id="KAK3801397.1"/>
    </source>
</evidence>
<dbReference type="EMBL" id="JAWDGP010000325">
    <property type="protein sequence ID" value="KAK3801397.1"/>
    <property type="molecule type" value="Genomic_DNA"/>
</dbReference>
<keyword evidence="1" id="KW-0732">Signal</keyword>
<dbReference type="Proteomes" id="UP001283361">
    <property type="component" value="Unassembled WGS sequence"/>
</dbReference>
<comment type="caution">
    <text evidence="2">The sequence shown here is derived from an EMBL/GenBank/DDBJ whole genome shotgun (WGS) entry which is preliminary data.</text>
</comment>
<name>A0AAE1B880_9GAST</name>
<gene>
    <name evidence="2" type="ORF">RRG08_059098</name>
</gene>